<dbReference type="RefSeq" id="WP_102206626.1">
    <property type="nucleotide sequence ID" value="NZ_NMQI01000151.1"/>
</dbReference>
<dbReference type="Proteomes" id="UP000234966">
    <property type="component" value="Unassembled WGS sequence"/>
</dbReference>
<dbReference type="PANTHER" id="PTHR35333:SF4">
    <property type="entry name" value="SLR0121 PROTEIN"/>
    <property type="match status" value="1"/>
</dbReference>
<dbReference type="GO" id="GO:0008800">
    <property type="term" value="F:beta-lactamase activity"/>
    <property type="evidence" value="ECO:0007669"/>
    <property type="project" value="InterPro"/>
</dbReference>
<dbReference type="InterPro" id="IPR045155">
    <property type="entry name" value="Beta-lactam_cat"/>
</dbReference>
<dbReference type="InterPro" id="IPR012338">
    <property type="entry name" value="Beta-lactam/transpept-like"/>
</dbReference>
<dbReference type="EMBL" id="NMQI01000151">
    <property type="protein sequence ID" value="PMB45863.1"/>
    <property type="molecule type" value="Genomic_DNA"/>
</dbReference>
<keyword evidence="3" id="KW-0378">Hydrolase</keyword>
<sequence length="438" mass="48284">MRLRFLLLSVVSIVLLSSPIKAARLQSWSFDQARHQLHLTTDSGVQPRAFLIKNPTRLVLDLPGTNLNRDTVHQKFGSAIKEIRIGQVDSKTTRMVIELAPGYTVSPDKLLIKGDSSSHWIVNFSSIERVTANNSFEQSANNKSNEEQFPIEIGDASSFVGGIRLGKDISQLNTQVKALMARYSYLQPGMFFLDLDTGNYLDLNGEKIFPAASTIKFPILVALFEEVDAGRIKLNETLVMRRDLMTGGSGTLRYKRPGTKLSVLETATKMITISDNTATNMIIDRLGGKAKLNQRFQSWGLQNTVIRNLLGDFKGTNTTSAKDLVRLGALLANNQLLSDTSRSKTLDIMRRVENRSLLPAGLGKGAVIAHKTGTLGIILGDAGIIQTSTGKRYLAGIMVRRPFGDKRAKSFINQVSRLVYSYIEQNSINASSTPPQQL</sequence>
<gene>
    <name evidence="3" type="ORF">CEN41_07255</name>
</gene>
<evidence type="ECO:0000313" key="3">
    <source>
        <dbReference type="EMBL" id="PMB45863.1"/>
    </source>
</evidence>
<dbReference type="GO" id="GO:0030655">
    <property type="term" value="P:beta-lactam antibiotic catabolic process"/>
    <property type="evidence" value="ECO:0007669"/>
    <property type="project" value="InterPro"/>
</dbReference>
<dbReference type="PANTHER" id="PTHR35333">
    <property type="entry name" value="BETA-LACTAMASE"/>
    <property type="match status" value="1"/>
</dbReference>
<feature type="domain" description="Beta-lactamase class A catalytic" evidence="2">
    <location>
        <begin position="189"/>
        <end position="399"/>
    </location>
</feature>
<dbReference type="Pfam" id="PF11741">
    <property type="entry name" value="AMIN"/>
    <property type="match status" value="1"/>
</dbReference>
<evidence type="ECO:0000313" key="4">
    <source>
        <dbReference type="Proteomes" id="UP000234966"/>
    </source>
</evidence>
<dbReference type="InterPro" id="IPR000871">
    <property type="entry name" value="Beta-lactam_class-A"/>
</dbReference>
<dbReference type="GO" id="GO:0046677">
    <property type="term" value="P:response to antibiotic"/>
    <property type="evidence" value="ECO:0007669"/>
    <property type="project" value="InterPro"/>
</dbReference>
<accession>A0A2N6MGF5</accession>
<comment type="caution">
    <text evidence="3">The sequence shown here is derived from an EMBL/GenBank/DDBJ whole genome shotgun (WGS) entry which is preliminary data.</text>
</comment>
<dbReference type="Gene3D" id="2.60.40.3500">
    <property type="match status" value="1"/>
</dbReference>
<dbReference type="SUPFAM" id="SSF56601">
    <property type="entry name" value="beta-lactamase/transpeptidase-like"/>
    <property type="match status" value="1"/>
</dbReference>
<organism evidence="3 4">
    <name type="scientific">Fischerella thermalis CCMEE 5330</name>
    <dbReference type="NCBI Taxonomy" id="2019670"/>
    <lineage>
        <taxon>Bacteria</taxon>
        <taxon>Bacillati</taxon>
        <taxon>Cyanobacteriota</taxon>
        <taxon>Cyanophyceae</taxon>
        <taxon>Nostocales</taxon>
        <taxon>Hapalosiphonaceae</taxon>
        <taxon>Fischerella</taxon>
    </lineage>
</organism>
<feature type="domain" description="AMIN" evidence="1">
    <location>
        <begin position="27"/>
        <end position="123"/>
    </location>
</feature>
<dbReference type="Gene3D" id="3.40.710.10">
    <property type="entry name" value="DD-peptidase/beta-lactamase superfamily"/>
    <property type="match status" value="1"/>
</dbReference>
<reference evidence="3 4" key="1">
    <citation type="submission" date="2017-07" db="EMBL/GenBank/DDBJ databases">
        <title>Genomes of Fischerella (Mastigocladus) sp. strains.</title>
        <authorList>
            <person name="Miller S.R."/>
        </authorList>
    </citation>
    <scope>NUCLEOTIDE SEQUENCE [LARGE SCALE GENOMIC DNA]</scope>
    <source>
        <strain evidence="3 4">CCMEE 5330</strain>
    </source>
</reference>
<dbReference type="AlphaFoldDB" id="A0A2N6MGF5"/>
<evidence type="ECO:0000259" key="2">
    <source>
        <dbReference type="Pfam" id="PF13354"/>
    </source>
</evidence>
<dbReference type="InterPro" id="IPR021731">
    <property type="entry name" value="AMIN_dom"/>
</dbReference>
<evidence type="ECO:0000259" key="1">
    <source>
        <dbReference type="Pfam" id="PF11741"/>
    </source>
</evidence>
<proteinExistence type="predicted"/>
<name>A0A2N6MGF5_9CYAN</name>
<protein>
    <submittedName>
        <fullName evidence="3">Serine hydrolase</fullName>
    </submittedName>
</protein>
<dbReference type="Pfam" id="PF13354">
    <property type="entry name" value="Beta-lactamase2"/>
    <property type="match status" value="1"/>
</dbReference>